<evidence type="ECO:0000256" key="1">
    <source>
        <dbReference type="SAM" id="MobiDB-lite"/>
    </source>
</evidence>
<dbReference type="Proteomes" id="UP001500466">
    <property type="component" value="Unassembled WGS sequence"/>
</dbReference>
<dbReference type="EMBL" id="BAABHS010000003">
    <property type="protein sequence ID" value="GAA4952435.1"/>
    <property type="molecule type" value="Genomic_DNA"/>
</dbReference>
<protein>
    <recommendedName>
        <fullName evidence="4">Mobilisation protein (MobC)</fullName>
    </recommendedName>
</protein>
<feature type="region of interest" description="Disordered" evidence="1">
    <location>
        <begin position="298"/>
        <end position="335"/>
    </location>
</feature>
<feature type="compositionally biased region" description="Low complexity" evidence="1">
    <location>
        <begin position="112"/>
        <end position="125"/>
    </location>
</feature>
<keyword evidence="3" id="KW-1185">Reference proteome</keyword>
<name>A0ABP9GV57_9ACTN</name>
<evidence type="ECO:0000313" key="2">
    <source>
        <dbReference type="EMBL" id="GAA4952435.1"/>
    </source>
</evidence>
<proteinExistence type="predicted"/>
<feature type="compositionally biased region" description="Basic residues" evidence="1">
    <location>
        <begin position="153"/>
        <end position="162"/>
    </location>
</feature>
<feature type="compositionally biased region" description="Low complexity" evidence="1">
    <location>
        <begin position="1"/>
        <end position="14"/>
    </location>
</feature>
<feature type="region of interest" description="Disordered" evidence="1">
    <location>
        <begin position="1"/>
        <end position="176"/>
    </location>
</feature>
<organism evidence="2 3">
    <name type="scientific">Yinghuangia aomiensis</name>
    <dbReference type="NCBI Taxonomy" id="676205"/>
    <lineage>
        <taxon>Bacteria</taxon>
        <taxon>Bacillati</taxon>
        <taxon>Actinomycetota</taxon>
        <taxon>Actinomycetes</taxon>
        <taxon>Kitasatosporales</taxon>
        <taxon>Streptomycetaceae</taxon>
        <taxon>Yinghuangia</taxon>
    </lineage>
</organism>
<accession>A0ABP9GV57</accession>
<feature type="compositionally biased region" description="Low complexity" evidence="1">
    <location>
        <begin position="43"/>
        <end position="54"/>
    </location>
</feature>
<reference evidence="3" key="1">
    <citation type="journal article" date="2019" name="Int. J. Syst. Evol. Microbiol.">
        <title>The Global Catalogue of Microorganisms (GCM) 10K type strain sequencing project: providing services to taxonomists for standard genome sequencing and annotation.</title>
        <authorList>
            <consortium name="The Broad Institute Genomics Platform"/>
            <consortium name="The Broad Institute Genome Sequencing Center for Infectious Disease"/>
            <person name="Wu L."/>
            <person name="Ma J."/>
        </authorList>
    </citation>
    <scope>NUCLEOTIDE SEQUENCE [LARGE SCALE GENOMIC DNA]</scope>
    <source>
        <strain evidence="3">JCM 17986</strain>
    </source>
</reference>
<comment type="caution">
    <text evidence="2">The sequence shown here is derived from an EMBL/GenBank/DDBJ whole genome shotgun (WGS) entry which is preliminary data.</text>
</comment>
<sequence>MPDPTTPRTTNPQTRFVTPTSPPVAATRPTVSAADVPEANPVAGYAGSTSTGGARWSLGGPKGTSVAKPAQQGEKRRDGAPQEGGGIAPAEPTHAIHNLPVHPPTDPHTVHAEPTSTETAPSAPTVEPAVPIVSPRVRRRASATPNAPGGASKRGRRPRRRSTPGTGGSNQRNPTLKFRVHPDEKQYFEDAAARDGYDSTAAWLERAAHAAAEQTEPGRDDQLDELINAVVNTHDALRRIGHNMNQVARAWNTLASGADIPADPLTAQHHTTLAELGPLLRTTDRALAAVLDHLAPHSAHPATRISAQPSAAPSGGRNPGQPPADSPRTDDGRGA</sequence>
<evidence type="ECO:0008006" key="4">
    <source>
        <dbReference type="Google" id="ProtNLM"/>
    </source>
</evidence>
<evidence type="ECO:0000313" key="3">
    <source>
        <dbReference type="Proteomes" id="UP001500466"/>
    </source>
</evidence>
<gene>
    <name evidence="2" type="ORF">GCM10023205_12020</name>
</gene>